<dbReference type="Gene3D" id="3.40.605.10">
    <property type="entry name" value="Aldehyde Dehydrogenase, Chain A, domain 1"/>
    <property type="match status" value="1"/>
</dbReference>
<keyword evidence="7" id="KW-1185">Reference proteome</keyword>
<dbReference type="OrthoDB" id="9812625at2"/>
<comment type="similarity">
    <text evidence="1 4">Belongs to the aldehyde dehydrogenase family.</text>
</comment>
<evidence type="ECO:0000256" key="2">
    <source>
        <dbReference type="ARBA" id="ARBA00023002"/>
    </source>
</evidence>
<keyword evidence="2 4" id="KW-0560">Oxidoreductase</keyword>
<dbReference type="SUPFAM" id="SSF53720">
    <property type="entry name" value="ALDH-like"/>
    <property type="match status" value="1"/>
</dbReference>
<protein>
    <submittedName>
        <fullName evidence="6">Aldehyde dehydrogenase family protein</fullName>
    </submittedName>
</protein>
<evidence type="ECO:0000256" key="3">
    <source>
        <dbReference type="PROSITE-ProRule" id="PRU10007"/>
    </source>
</evidence>
<dbReference type="Gene3D" id="3.40.309.10">
    <property type="entry name" value="Aldehyde Dehydrogenase, Chain A, domain 2"/>
    <property type="match status" value="1"/>
</dbReference>
<dbReference type="InterPro" id="IPR016161">
    <property type="entry name" value="Ald_DH/histidinol_DH"/>
</dbReference>
<accession>A0A5C1YSL6</accession>
<sequence length="479" mass="50046">MNATPENSIHLPIIIGHEERDEGTFLPVYDPATGQNIGSTVVADAAIVDWAVTRAAQAFPAWAASEGQRVQALQAAAATLGGHVEELAALLARETGHSLAFARIEVQAVIGLLGGAAARSTPVLEPVRYGALQAQPVYVPYGVVAAIGPWNVPLILLFQKIADALRAGNTVVAKPSEYTPLSTVLIGRLIRGHFPDGVLSILAGGAQTGEQLVAHPLVSKISFTGSVATGQRILGSAAARVVPVTAELGGNDPAIVFEDVNPQDVIERLFWGSFFNSGQICFAIKRLYVHDSLYDTVVAGLAERAQRTRLGGPADPTAELGPLTTKAQFLHIQTLVSEARAQGAIIHSGGEALAGPGFFYPPTIVTNLAEDSRLVAEEQFGPVLPVLRFADTEDVIQRANNTRYGLGASVWSADTARAAAVGAQLRSGLLWVNGHGNVVPGAPKAGFGASGLGVEGGQSGYESYLNIRTLYGPVPETNA</sequence>
<reference evidence="6 7" key="1">
    <citation type="submission" date="2019-09" db="EMBL/GenBank/DDBJ databases">
        <title>Genome sequencing of strain KACC 21233.</title>
        <authorList>
            <person name="Heo J."/>
            <person name="Kim S.-J."/>
            <person name="Kim J.-S."/>
            <person name="Hong S.-B."/>
            <person name="Kwon S.-W."/>
        </authorList>
    </citation>
    <scope>NUCLEOTIDE SEQUENCE [LARGE SCALE GENOMIC DNA]</scope>
    <source>
        <strain evidence="6 7">KACC 21233</strain>
    </source>
</reference>
<dbReference type="InterPro" id="IPR016163">
    <property type="entry name" value="Ald_DH_C"/>
</dbReference>
<dbReference type="FunFam" id="3.40.309.10:FF:000009">
    <property type="entry name" value="Aldehyde dehydrogenase A"/>
    <property type="match status" value="1"/>
</dbReference>
<dbReference type="PROSITE" id="PS00687">
    <property type="entry name" value="ALDEHYDE_DEHYDR_GLU"/>
    <property type="match status" value="1"/>
</dbReference>
<dbReference type="AlphaFoldDB" id="A0A5C1YSL6"/>
<dbReference type="EMBL" id="CP043506">
    <property type="protein sequence ID" value="QEO17957.1"/>
    <property type="molecule type" value="Genomic_DNA"/>
</dbReference>
<dbReference type="RefSeq" id="WP_149279633.1">
    <property type="nucleotide sequence ID" value="NZ_CP043506.1"/>
</dbReference>
<evidence type="ECO:0000259" key="5">
    <source>
        <dbReference type="Pfam" id="PF00171"/>
    </source>
</evidence>
<evidence type="ECO:0000313" key="7">
    <source>
        <dbReference type="Proteomes" id="UP000324536"/>
    </source>
</evidence>
<dbReference type="GO" id="GO:0016620">
    <property type="term" value="F:oxidoreductase activity, acting on the aldehyde or oxo group of donors, NAD or NADP as acceptor"/>
    <property type="evidence" value="ECO:0007669"/>
    <property type="project" value="InterPro"/>
</dbReference>
<evidence type="ECO:0000256" key="4">
    <source>
        <dbReference type="RuleBase" id="RU003345"/>
    </source>
</evidence>
<dbReference type="KEGG" id="acek:FLP30_09585"/>
<evidence type="ECO:0000313" key="6">
    <source>
        <dbReference type="EMBL" id="QEO17957.1"/>
    </source>
</evidence>
<dbReference type="InterPro" id="IPR015590">
    <property type="entry name" value="Aldehyde_DH_dom"/>
</dbReference>
<feature type="active site" evidence="3">
    <location>
        <position position="247"/>
    </location>
</feature>
<organism evidence="6 7">
    <name type="scientific">Acetobacter vaccinii</name>
    <dbReference type="NCBI Taxonomy" id="2592655"/>
    <lineage>
        <taxon>Bacteria</taxon>
        <taxon>Pseudomonadati</taxon>
        <taxon>Pseudomonadota</taxon>
        <taxon>Alphaproteobacteria</taxon>
        <taxon>Acetobacterales</taxon>
        <taxon>Acetobacteraceae</taxon>
        <taxon>Acetobacter</taxon>
    </lineage>
</organism>
<dbReference type="InterPro" id="IPR016162">
    <property type="entry name" value="Ald_DH_N"/>
</dbReference>
<dbReference type="Proteomes" id="UP000324536">
    <property type="component" value="Chromosome"/>
</dbReference>
<feature type="domain" description="Aldehyde dehydrogenase" evidence="5">
    <location>
        <begin position="21"/>
        <end position="469"/>
    </location>
</feature>
<dbReference type="FunFam" id="3.40.605.10:FF:000007">
    <property type="entry name" value="NAD/NADP-dependent betaine aldehyde dehydrogenase"/>
    <property type="match status" value="1"/>
</dbReference>
<dbReference type="PANTHER" id="PTHR11699">
    <property type="entry name" value="ALDEHYDE DEHYDROGENASE-RELATED"/>
    <property type="match status" value="1"/>
</dbReference>
<name>A0A5C1YSL6_9PROT</name>
<dbReference type="Pfam" id="PF00171">
    <property type="entry name" value="Aldedh"/>
    <property type="match status" value="1"/>
</dbReference>
<evidence type="ECO:0000256" key="1">
    <source>
        <dbReference type="ARBA" id="ARBA00009986"/>
    </source>
</evidence>
<dbReference type="InterPro" id="IPR029510">
    <property type="entry name" value="Ald_DH_CS_GLU"/>
</dbReference>
<gene>
    <name evidence="6" type="ORF">FLP30_09585</name>
</gene>
<proteinExistence type="inferred from homology"/>